<gene>
    <name evidence="2" type="ORF">D9611_010346</name>
</gene>
<dbReference type="EMBL" id="JAACJK010000171">
    <property type="protein sequence ID" value="KAF5320072.1"/>
    <property type="molecule type" value="Genomic_DNA"/>
</dbReference>
<reference evidence="2 3" key="1">
    <citation type="journal article" date="2020" name="ISME J.">
        <title>Uncovering the hidden diversity of litter-decomposition mechanisms in mushroom-forming fungi.</title>
        <authorList>
            <person name="Floudas D."/>
            <person name="Bentzer J."/>
            <person name="Ahren D."/>
            <person name="Johansson T."/>
            <person name="Persson P."/>
            <person name="Tunlid A."/>
        </authorList>
    </citation>
    <scope>NUCLEOTIDE SEQUENCE [LARGE SCALE GENOMIC DNA]</scope>
    <source>
        <strain evidence="2 3">CBS 175.51</strain>
    </source>
</reference>
<dbReference type="SUPFAM" id="SSF51735">
    <property type="entry name" value="NAD(P)-binding Rossmann-fold domains"/>
    <property type="match status" value="1"/>
</dbReference>
<evidence type="ECO:0000313" key="3">
    <source>
        <dbReference type="Proteomes" id="UP000541558"/>
    </source>
</evidence>
<dbReference type="InterPro" id="IPR008030">
    <property type="entry name" value="NmrA-like"/>
</dbReference>
<dbReference type="PANTHER" id="PTHR48079">
    <property type="entry name" value="PROTEIN YEEZ"/>
    <property type="match status" value="1"/>
</dbReference>
<dbReference type="InterPro" id="IPR051783">
    <property type="entry name" value="NAD(P)-dependent_oxidoreduct"/>
</dbReference>
<protein>
    <recommendedName>
        <fullName evidence="1">NmrA-like domain-containing protein</fullName>
    </recommendedName>
</protein>
<dbReference type="AlphaFoldDB" id="A0A8H5BBB6"/>
<organism evidence="2 3">
    <name type="scientific">Ephemerocybe angulata</name>
    <dbReference type="NCBI Taxonomy" id="980116"/>
    <lineage>
        <taxon>Eukaryota</taxon>
        <taxon>Fungi</taxon>
        <taxon>Dikarya</taxon>
        <taxon>Basidiomycota</taxon>
        <taxon>Agaricomycotina</taxon>
        <taxon>Agaricomycetes</taxon>
        <taxon>Agaricomycetidae</taxon>
        <taxon>Agaricales</taxon>
        <taxon>Agaricineae</taxon>
        <taxon>Psathyrellaceae</taxon>
        <taxon>Ephemerocybe</taxon>
    </lineage>
</organism>
<dbReference type="PANTHER" id="PTHR48079:SF6">
    <property type="entry name" value="NAD(P)-BINDING DOMAIN-CONTAINING PROTEIN-RELATED"/>
    <property type="match status" value="1"/>
</dbReference>
<dbReference type="Gene3D" id="3.40.50.720">
    <property type="entry name" value="NAD(P)-binding Rossmann-like Domain"/>
    <property type="match status" value="1"/>
</dbReference>
<proteinExistence type="predicted"/>
<evidence type="ECO:0000313" key="2">
    <source>
        <dbReference type="EMBL" id="KAF5320072.1"/>
    </source>
</evidence>
<accession>A0A8H5BBB6</accession>
<dbReference type="GO" id="GO:0005737">
    <property type="term" value="C:cytoplasm"/>
    <property type="evidence" value="ECO:0007669"/>
    <property type="project" value="TreeGrafter"/>
</dbReference>
<dbReference type="InterPro" id="IPR036291">
    <property type="entry name" value="NAD(P)-bd_dom_sf"/>
</dbReference>
<dbReference type="OrthoDB" id="2130169at2759"/>
<keyword evidence="3" id="KW-1185">Reference proteome</keyword>
<name>A0A8H5BBB6_9AGAR</name>
<feature type="domain" description="NmrA-like" evidence="1">
    <location>
        <begin position="3"/>
        <end position="81"/>
    </location>
</feature>
<evidence type="ECO:0000259" key="1">
    <source>
        <dbReference type="Pfam" id="PF05368"/>
    </source>
</evidence>
<dbReference type="Proteomes" id="UP000541558">
    <property type="component" value="Unassembled WGS sequence"/>
</dbReference>
<comment type="caution">
    <text evidence="2">The sequence shown here is derived from an EMBL/GenBank/DDBJ whole genome shotgun (WGS) entry which is preliminary data.</text>
</comment>
<dbReference type="Pfam" id="PF05368">
    <property type="entry name" value="NmrA"/>
    <property type="match status" value="1"/>
</dbReference>
<dbReference type="GO" id="GO:0004029">
    <property type="term" value="F:aldehyde dehydrogenase (NAD+) activity"/>
    <property type="evidence" value="ECO:0007669"/>
    <property type="project" value="TreeGrafter"/>
</dbReference>
<sequence>MSTTKILITGATGYIGGSVLGRLLVHPESKSFEIVALVRSAEKAAKISTLGVKTVLGDYDNLALLTELASNADVVFEIVDCDRLPPNEALIQGAKQRFEATGKAPILIHTSGSAFIMDDAHGLHGNHKVYSDLQSDEIEALPDTALHRNVDLAYLKADKEGFAKAYIVTPGCVWGLAKGPLVDLGVQHTQSMLIPYLLKAAIARKQAGYIGLGKNIWPLVSNADTADLYIIVFNAIRKNPDTVGRGRDGFYFAENGEFTMYEAAQAAGKALKELGILDSEEATPFSEEEALKYLGPYWFVFGTNSLSRGERSRAVGWKPVDGKDGFLASIKADLVEILKASPQK</sequence>